<name>A0A396SFJ5_9BACL</name>
<evidence type="ECO:0000313" key="3">
    <source>
        <dbReference type="EMBL" id="RHW40114.1"/>
    </source>
</evidence>
<accession>A0A396SFJ5</accession>
<comment type="caution">
    <text evidence="3">The sequence shown here is derived from an EMBL/GenBank/DDBJ whole genome shotgun (WGS) entry which is preliminary data.</text>
</comment>
<dbReference type="OrthoDB" id="166070at2"/>
<dbReference type="InterPro" id="IPR036390">
    <property type="entry name" value="WH_DNA-bd_sf"/>
</dbReference>
<evidence type="ECO:0000313" key="4">
    <source>
        <dbReference type="Proteomes" id="UP000265692"/>
    </source>
</evidence>
<dbReference type="PRINTS" id="PR00598">
    <property type="entry name" value="HTHMARR"/>
</dbReference>
<feature type="domain" description="HTH marR-type" evidence="2">
    <location>
        <begin position="5"/>
        <end position="140"/>
    </location>
</feature>
<dbReference type="SUPFAM" id="SSF46785">
    <property type="entry name" value="Winged helix' DNA-binding domain"/>
    <property type="match status" value="1"/>
</dbReference>
<dbReference type="PANTHER" id="PTHR33164">
    <property type="entry name" value="TRANSCRIPTIONAL REGULATOR, MARR FAMILY"/>
    <property type="match status" value="1"/>
</dbReference>
<dbReference type="SMART" id="SM00347">
    <property type="entry name" value="HTH_MARR"/>
    <property type="match status" value="1"/>
</dbReference>
<keyword evidence="1" id="KW-0238">DNA-binding</keyword>
<protein>
    <submittedName>
        <fullName evidence="3">MarR family transcriptional regulator</fullName>
    </submittedName>
</protein>
<dbReference type="GO" id="GO:0003677">
    <property type="term" value="F:DNA binding"/>
    <property type="evidence" value="ECO:0007669"/>
    <property type="project" value="UniProtKB-KW"/>
</dbReference>
<dbReference type="GO" id="GO:0003700">
    <property type="term" value="F:DNA-binding transcription factor activity"/>
    <property type="evidence" value="ECO:0007669"/>
    <property type="project" value="InterPro"/>
</dbReference>
<reference evidence="3 4" key="1">
    <citation type="submission" date="2018-08" db="EMBL/GenBank/DDBJ databases">
        <title>Lysinibacillus sp. YLB-03 draft genome sequence.</title>
        <authorList>
            <person name="Yu L."/>
        </authorList>
    </citation>
    <scope>NUCLEOTIDE SEQUENCE [LARGE SCALE GENOMIC DNA]</scope>
    <source>
        <strain evidence="3 4">YLB-03</strain>
    </source>
</reference>
<gene>
    <name evidence="3" type="ORF">D1B33_04515</name>
</gene>
<proteinExistence type="predicted"/>
<dbReference type="InterPro" id="IPR036388">
    <property type="entry name" value="WH-like_DNA-bd_sf"/>
</dbReference>
<dbReference type="GO" id="GO:0006950">
    <property type="term" value="P:response to stress"/>
    <property type="evidence" value="ECO:0007669"/>
    <property type="project" value="TreeGrafter"/>
</dbReference>
<dbReference type="Gene3D" id="1.10.10.10">
    <property type="entry name" value="Winged helix-like DNA-binding domain superfamily/Winged helix DNA-binding domain"/>
    <property type="match status" value="1"/>
</dbReference>
<dbReference type="RefSeq" id="WP_118875128.1">
    <property type="nucleotide sequence ID" value="NZ_QWEI01000001.1"/>
</dbReference>
<keyword evidence="4" id="KW-1185">Reference proteome</keyword>
<dbReference type="PANTHER" id="PTHR33164:SF99">
    <property type="entry name" value="MARR FAMILY REGULATORY PROTEIN"/>
    <property type="match status" value="1"/>
</dbReference>
<evidence type="ECO:0000256" key="1">
    <source>
        <dbReference type="ARBA" id="ARBA00023125"/>
    </source>
</evidence>
<dbReference type="PROSITE" id="PS50995">
    <property type="entry name" value="HTH_MARR_2"/>
    <property type="match status" value="1"/>
</dbReference>
<dbReference type="InterPro" id="IPR039422">
    <property type="entry name" value="MarR/SlyA-like"/>
</dbReference>
<sequence>MDNQRHESLSSLFEVASSIERKWANEWNHHNTLGFSKSHILLLDLLAKEGPKRPSAIAEHLKVTTGGITVLTSKLIKGGFVEKTQSNTDRRASQIAITPEGEKVLEESRAQVSAIVHTMFGMLTNDEIKTLHTIFEKCLTAGNGQNKLIEEEHPLQK</sequence>
<dbReference type="AlphaFoldDB" id="A0A396SFJ5"/>
<dbReference type="Proteomes" id="UP000265692">
    <property type="component" value="Unassembled WGS sequence"/>
</dbReference>
<dbReference type="InterPro" id="IPR000835">
    <property type="entry name" value="HTH_MarR-typ"/>
</dbReference>
<dbReference type="Pfam" id="PF01047">
    <property type="entry name" value="MarR"/>
    <property type="match status" value="1"/>
</dbReference>
<evidence type="ECO:0000259" key="2">
    <source>
        <dbReference type="PROSITE" id="PS50995"/>
    </source>
</evidence>
<organism evidence="3 4">
    <name type="scientific">Ureibacillus yapensis</name>
    <dbReference type="NCBI Taxonomy" id="2304605"/>
    <lineage>
        <taxon>Bacteria</taxon>
        <taxon>Bacillati</taxon>
        <taxon>Bacillota</taxon>
        <taxon>Bacilli</taxon>
        <taxon>Bacillales</taxon>
        <taxon>Caryophanaceae</taxon>
        <taxon>Ureibacillus</taxon>
    </lineage>
</organism>
<dbReference type="EMBL" id="QWEI01000001">
    <property type="protein sequence ID" value="RHW40114.1"/>
    <property type="molecule type" value="Genomic_DNA"/>
</dbReference>